<dbReference type="SMART" id="SM00388">
    <property type="entry name" value="HisKA"/>
    <property type="match status" value="1"/>
</dbReference>
<evidence type="ECO:0000256" key="9">
    <source>
        <dbReference type="ARBA" id="ARBA00023136"/>
    </source>
</evidence>
<dbReference type="PROSITE" id="PS50110">
    <property type="entry name" value="RESPONSE_REGULATORY"/>
    <property type="match status" value="1"/>
</dbReference>
<keyword evidence="8" id="KW-0238">DNA-binding</keyword>
<sequence length="950" mass="109583">MEIFFKSKIPFLLLYVFTFFNACSPEKKEVKKDDFKKEYSEILNSFSKREDSLKIMLHKQIDTKNDVGVMLSYKYLGKNQRENAKFSEAIESHQEYLELALKIKDTVEIIQAFNDLGTDFRRIGAMSEASNYHYEALRYADAYSDVKNSGRKARVVALNGIGNISHQLGYLSDAERYFREALAEETALKSDLGQAINYANIGSVFRSRQEYDSARVYYQHSLEKNIKANSEVGIGLCYIHLGNLYRIEKKFNLAEKEYQKAYDLMESFADKWHWLNACVALATIYQEQGSFEKYTKYVQLAEKVANQIGSMGHISEINMLKYNQAIKQHNFRDALESYKKSMVMRDSVQGIRNTNHYMDLRVNYEREQNTRRLKQVEATNIIKEREKQFILKITWAIILVSILILGLLYYAYYQRAMSNRILKKLEKARTEFFTNLTHEFRTPLTVIQGLNRQLQSRKDLSEKEKSKFMESIARQSSNLLNLVNQLLDITKLKSGTEKPEWKRDDIVPYLQMTAETFRLYAEERNINLIFYTDVVKQEMDFVPFYIDKIVGNLLSNAIKHTEDGDKIDFIVVRGSKPNTIIIRVIDNGEGIPKEELTNIFELFYQNPNARNTSGTGIGLAFTKMLVEKMHGKITVESELGKGTTFTVTLPLRNRNLKDISSIKTIKKELMALPNTPKDEIEEEVINSESVKHSELPKILVVEDNKDVTLYIKSLLEANYTIITAKNGKEGIELAEKCVPDLVITDVMMPVKNGYELCKEMKDSVLLNHIPIIMLTAKTSEQDRLQGLKYGVEAYIQKPFSSKELLVWVKNILQNRKVLKEKYLSVIESGNPQHHLHNDENLKFLQKVIKIIHSEMNNPDFNATFVADKMSISPSQLSRKLNQITGFSTSSYILKVKLNKAKKMLHDASITLGEVADVCGFYDSSYFSRVFKKEFGITPSQYQKNVAMDVK</sequence>
<dbReference type="CDD" id="cd00082">
    <property type="entry name" value="HisKA"/>
    <property type="match status" value="1"/>
</dbReference>
<dbReference type="eggNOG" id="COG0745">
    <property type="taxonomic scope" value="Bacteria"/>
</dbReference>
<dbReference type="InterPro" id="IPR003594">
    <property type="entry name" value="HATPase_dom"/>
</dbReference>
<keyword evidence="12" id="KW-1133">Transmembrane helix</keyword>
<evidence type="ECO:0000313" key="17">
    <source>
        <dbReference type="Proteomes" id="UP000038055"/>
    </source>
</evidence>
<dbReference type="SUPFAM" id="SSF46689">
    <property type="entry name" value="Homeodomain-like"/>
    <property type="match status" value="1"/>
</dbReference>
<accession>A0A0B7HB13</accession>
<evidence type="ECO:0000256" key="7">
    <source>
        <dbReference type="ARBA" id="ARBA00023015"/>
    </source>
</evidence>
<keyword evidence="12" id="KW-0812">Transmembrane</keyword>
<dbReference type="InterPro" id="IPR036097">
    <property type="entry name" value="HisK_dim/P_sf"/>
</dbReference>
<dbReference type="InterPro" id="IPR003661">
    <property type="entry name" value="HisK_dim/P_dom"/>
</dbReference>
<dbReference type="FunFam" id="1.10.287.130:FF:000001">
    <property type="entry name" value="Two-component sensor histidine kinase"/>
    <property type="match status" value="1"/>
</dbReference>
<keyword evidence="10" id="KW-0804">Transcription</keyword>
<evidence type="ECO:0000256" key="4">
    <source>
        <dbReference type="ARBA" id="ARBA00022679"/>
    </source>
</evidence>
<dbReference type="InterPro" id="IPR001789">
    <property type="entry name" value="Sig_transdc_resp-reg_receiver"/>
</dbReference>
<dbReference type="Pfam" id="PF02518">
    <property type="entry name" value="HATPase_c"/>
    <property type="match status" value="1"/>
</dbReference>
<dbReference type="Pfam" id="PF00512">
    <property type="entry name" value="HisKA"/>
    <property type="match status" value="1"/>
</dbReference>
<evidence type="ECO:0000256" key="11">
    <source>
        <dbReference type="PROSITE-ProRule" id="PRU00169"/>
    </source>
</evidence>
<keyword evidence="6" id="KW-0902">Two-component regulatory system</keyword>
<evidence type="ECO:0000259" key="13">
    <source>
        <dbReference type="PROSITE" id="PS01124"/>
    </source>
</evidence>
<evidence type="ECO:0000259" key="14">
    <source>
        <dbReference type="PROSITE" id="PS50109"/>
    </source>
</evidence>
<evidence type="ECO:0000256" key="2">
    <source>
        <dbReference type="ARBA" id="ARBA00012438"/>
    </source>
</evidence>
<dbReference type="eggNOG" id="COG0457">
    <property type="taxonomic scope" value="Bacteria"/>
</dbReference>
<evidence type="ECO:0000256" key="8">
    <source>
        <dbReference type="ARBA" id="ARBA00023125"/>
    </source>
</evidence>
<dbReference type="InterPro" id="IPR018060">
    <property type="entry name" value="HTH_AraC"/>
</dbReference>
<dbReference type="GO" id="GO:0003700">
    <property type="term" value="F:DNA-binding transcription factor activity"/>
    <property type="evidence" value="ECO:0007669"/>
    <property type="project" value="InterPro"/>
</dbReference>
<feature type="domain" description="HTH araC/xylS-type" evidence="13">
    <location>
        <begin position="845"/>
        <end position="944"/>
    </location>
</feature>
<dbReference type="PROSITE" id="PS50109">
    <property type="entry name" value="HIS_KIN"/>
    <property type="match status" value="1"/>
</dbReference>
<dbReference type="eggNOG" id="COG2205">
    <property type="taxonomic scope" value="Bacteria"/>
</dbReference>
<dbReference type="InterPro" id="IPR018062">
    <property type="entry name" value="HTH_AraC-typ_CS"/>
</dbReference>
<feature type="domain" description="Histidine kinase" evidence="14">
    <location>
        <begin position="435"/>
        <end position="653"/>
    </location>
</feature>
<keyword evidence="17" id="KW-1185">Reference proteome</keyword>
<evidence type="ECO:0000256" key="10">
    <source>
        <dbReference type="ARBA" id="ARBA00023163"/>
    </source>
</evidence>
<protein>
    <recommendedName>
        <fullName evidence="2">histidine kinase</fullName>
        <ecNumber evidence="2">2.7.13.3</ecNumber>
    </recommendedName>
</protein>
<comment type="catalytic activity">
    <reaction evidence="1">
        <text>ATP + protein L-histidine = ADP + protein N-phospho-L-histidine.</text>
        <dbReference type="EC" id="2.7.13.3"/>
    </reaction>
</comment>
<dbReference type="Gene3D" id="3.30.565.10">
    <property type="entry name" value="Histidine kinase-like ATPase, C-terminal domain"/>
    <property type="match status" value="1"/>
</dbReference>
<dbReference type="InterPro" id="IPR005467">
    <property type="entry name" value="His_kinase_dom"/>
</dbReference>
<dbReference type="Gene3D" id="1.10.10.60">
    <property type="entry name" value="Homeodomain-like"/>
    <property type="match status" value="1"/>
</dbReference>
<dbReference type="PROSITE" id="PS01124">
    <property type="entry name" value="HTH_ARAC_FAMILY_2"/>
    <property type="match status" value="1"/>
</dbReference>
<dbReference type="InterPro" id="IPR004358">
    <property type="entry name" value="Sig_transdc_His_kin-like_C"/>
</dbReference>
<keyword evidence="4 16" id="KW-0808">Transferase</keyword>
<dbReference type="EMBL" id="CDOD01000021">
    <property type="protein sequence ID" value="CEN35704.1"/>
    <property type="molecule type" value="Genomic_DNA"/>
</dbReference>
<dbReference type="SMART" id="SM00448">
    <property type="entry name" value="REC"/>
    <property type="match status" value="1"/>
</dbReference>
<keyword evidence="3 11" id="KW-0597">Phosphoprotein</keyword>
<dbReference type="PANTHER" id="PTHR43547">
    <property type="entry name" value="TWO-COMPONENT HISTIDINE KINASE"/>
    <property type="match status" value="1"/>
</dbReference>
<name>A0A0B7HB13_9FLAO</name>
<dbReference type="STRING" id="28189.CCYN74_50007"/>
<dbReference type="SUPFAM" id="SSF48452">
    <property type="entry name" value="TPR-like"/>
    <property type="match status" value="2"/>
</dbReference>
<evidence type="ECO:0000313" key="16">
    <source>
        <dbReference type="EMBL" id="CEN35704.1"/>
    </source>
</evidence>
<dbReference type="CDD" id="cd00075">
    <property type="entry name" value="HATPase"/>
    <property type="match status" value="1"/>
</dbReference>
<dbReference type="SMART" id="SM00342">
    <property type="entry name" value="HTH_ARAC"/>
    <property type="match status" value="1"/>
</dbReference>
<dbReference type="GO" id="GO:0043565">
    <property type="term" value="F:sequence-specific DNA binding"/>
    <property type="evidence" value="ECO:0007669"/>
    <property type="project" value="InterPro"/>
</dbReference>
<dbReference type="EC" id="2.7.13.3" evidence="2"/>
<dbReference type="InterPro" id="IPR011006">
    <property type="entry name" value="CheY-like_superfamily"/>
</dbReference>
<dbReference type="CDD" id="cd17574">
    <property type="entry name" value="REC_OmpR"/>
    <property type="match status" value="1"/>
</dbReference>
<dbReference type="InterPro" id="IPR019734">
    <property type="entry name" value="TPR_rpt"/>
</dbReference>
<dbReference type="SUPFAM" id="SSF52172">
    <property type="entry name" value="CheY-like"/>
    <property type="match status" value="1"/>
</dbReference>
<dbReference type="Gene3D" id="1.25.40.10">
    <property type="entry name" value="Tetratricopeptide repeat domain"/>
    <property type="match status" value="2"/>
</dbReference>
<organism evidence="16 17">
    <name type="scientific">Capnocytophaga cynodegmi</name>
    <dbReference type="NCBI Taxonomy" id="28189"/>
    <lineage>
        <taxon>Bacteria</taxon>
        <taxon>Pseudomonadati</taxon>
        <taxon>Bacteroidota</taxon>
        <taxon>Flavobacteriia</taxon>
        <taxon>Flavobacteriales</taxon>
        <taxon>Flavobacteriaceae</taxon>
        <taxon>Capnocytophaga</taxon>
    </lineage>
</organism>
<dbReference type="PROSITE" id="PS00041">
    <property type="entry name" value="HTH_ARAC_FAMILY_1"/>
    <property type="match status" value="1"/>
</dbReference>
<proteinExistence type="predicted"/>
<feature type="domain" description="Response regulatory" evidence="15">
    <location>
        <begin position="697"/>
        <end position="812"/>
    </location>
</feature>
<evidence type="ECO:0000256" key="12">
    <source>
        <dbReference type="SAM" id="Phobius"/>
    </source>
</evidence>
<evidence type="ECO:0000256" key="1">
    <source>
        <dbReference type="ARBA" id="ARBA00000085"/>
    </source>
</evidence>
<keyword evidence="5 16" id="KW-0418">Kinase</keyword>
<evidence type="ECO:0000256" key="3">
    <source>
        <dbReference type="ARBA" id="ARBA00022553"/>
    </source>
</evidence>
<keyword evidence="9 12" id="KW-0472">Membrane</keyword>
<evidence type="ECO:0000256" key="6">
    <source>
        <dbReference type="ARBA" id="ARBA00023012"/>
    </source>
</evidence>
<feature type="transmembrane region" description="Helical" evidence="12">
    <location>
        <begin position="393"/>
        <end position="413"/>
    </location>
</feature>
<evidence type="ECO:0000259" key="15">
    <source>
        <dbReference type="PROSITE" id="PS50110"/>
    </source>
</evidence>
<reference evidence="17" key="1">
    <citation type="submission" date="2015-01" db="EMBL/GenBank/DDBJ databases">
        <authorList>
            <person name="MANFREDI Pablo"/>
        </authorList>
    </citation>
    <scope>NUCLEOTIDE SEQUENCE [LARGE SCALE GENOMIC DNA]</scope>
    <source>
        <strain evidence="17">Ccyn2B</strain>
    </source>
</reference>
<dbReference type="Gene3D" id="1.10.287.130">
    <property type="match status" value="1"/>
</dbReference>
<gene>
    <name evidence="16" type="ORF">CCYN2B_280029</name>
</gene>
<dbReference type="SUPFAM" id="SSF47384">
    <property type="entry name" value="Homodimeric domain of signal transducing histidine kinase"/>
    <property type="match status" value="1"/>
</dbReference>
<dbReference type="InterPro" id="IPR011990">
    <property type="entry name" value="TPR-like_helical_dom_sf"/>
</dbReference>
<dbReference type="FunFam" id="3.30.565.10:FF:000006">
    <property type="entry name" value="Sensor histidine kinase WalK"/>
    <property type="match status" value="1"/>
</dbReference>
<dbReference type="PRINTS" id="PR00344">
    <property type="entry name" value="BCTRLSENSOR"/>
</dbReference>
<dbReference type="Proteomes" id="UP000038055">
    <property type="component" value="Unassembled WGS sequence"/>
</dbReference>
<dbReference type="GO" id="GO:0000155">
    <property type="term" value="F:phosphorelay sensor kinase activity"/>
    <property type="evidence" value="ECO:0007669"/>
    <property type="project" value="InterPro"/>
</dbReference>
<dbReference type="SMART" id="SM00387">
    <property type="entry name" value="HATPase_c"/>
    <property type="match status" value="1"/>
</dbReference>
<dbReference type="Pfam" id="PF12833">
    <property type="entry name" value="HTH_18"/>
    <property type="match status" value="1"/>
</dbReference>
<dbReference type="SUPFAM" id="SSF55874">
    <property type="entry name" value="ATPase domain of HSP90 chaperone/DNA topoisomerase II/histidine kinase"/>
    <property type="match status" value="1"/>
</dbReference>
<feature type="modified residue" description="4-aspartylphosphate" evidence="11">
    <location>
        <position position="745"/>
    </location>
</feature>
<dbReference type="Pfam" id="PF00072">
    <property type="entry name" value="Response_reg"/>
    <property type="match status" value="1"/>
</dbReference>
<dbReference type="PANTHER" id="PTHR43547:SF2">
    <property type="entry name" value="HYBRID SIGNAL TRANSDUCTION HISTIDINE KINASE C"/>
    <property type="match status" value="1"/>
</dbReference>
<dbReference type="InterPro" id="IPR009057">
    <property type="entry name" value="Homeodomain-like_sf"/>
</dbReference>
<keyword evidence="7" id="KW-0805">Transcription regulation</keyword>
<dbReference type="AlphaFoldDB" id="A0A0B7HB13"/>
<evidence type="ECO:0000256" key="5">
    <source>
        <dbReference type="ARBA" id="ARBA00022777"/>
    </source>
</evidence>
<dbReference type="InterPro" id="IPR036890">
    <property type="entry name" value="HATPase_C_sf"/>
</dbReference>
<dbReference type="SMART" id="SM00028">
    <property type="entry name" value="TPR"/>
    <property type="match status" value="6"/>
</dbReference>
<dbReference type="Gene3D" id="3.40.50.2300">
    <property type="match status" value="1"/>
</dbReference>